<dbReference type="EMBL" id="MF176135">
    <property type="protein sequence ID" value="ASA40210.1"/>
    <property type="molecule type" value="Genomic_DNA"/>
</dbReference>
<accession>A0A1Z2R917</accession>
<proteinExistence type="predicted"/>
<dbReference type="Pfam" id="PF21817">
    <property type="entry name" value="CapR"/>
    <property type="match status" value="2"/>
</dbReference>
<protein>
    <recommendedName>
        <fullName evidence="1">CapR homology domain-containing protein</fullName>
    </recommendedName>
</protein>
<reference evidence="2" key="1">
    <citation type="journal article" date="2017" name="PLoS Genet.">
        <title>A highly specific phage defense system is a conserved feature of the Vibrio cholerae mobilome.</title>
        <authorList>
            <person name="O'Hara B.J."/>
            <person name="Barth Z.K."/>
            <person name="McKitterick A.C."/>
            <person name="Seed K.D."/>
        </authorList>
    </citation>
    <scope>NUCLEOTIDE SEQUENCE</scope>
    <source>
        <strain evidence="2">KS39</strain>
    </source>
</reference>
<dbReference type="InterPro" id="IPR048793">
    <property type="entry name" value="CapR_dom"/>
</dbReference>
<sequence length="153" mass="17050">MKITRLQREFIGEQFHTPKGGTLTVTGVSPIKQGRGALFTVECSVCSADAELWPSGSIIASKGHLIKGVVPCGCTRSPRWTQDQFEILVKRKCEEKGYIFQGFVGEYKGAFTYLRLHNLQNDNTWETTTITSFLHIGTGCPLEARLKQKQQAV</sequence>
<organism evidence="2">
    <name type="scientific">Vibrio cholerae serotype O1 biovar El Tor</name>
    <dbReference type="NCBI Taxonomy" id="686"/>
    <lineage>
        <taxon>Bacteria</taxon>
        <taxon>Pseudomonadati</taxon>
        <taxon>Pseudomonadota</taxon>
        <taxon>Gammaproteobacteria</taxon>
        <taxon>Vibrionales</taxon>
        <taxon>Vibrionaceae</taxon>
        <taxon>Vibrio</taxon>
    </lineage>
</organism>
<dbReference type="AlphaFoldDB" id="A0A1Z2R917"/>
<evidence type="ECO:0000313" key="2">
    <source>
        <dbReference type="EMBL" id="ASA40210.1"/>
    </source>
</evidence>
<feature type="domain" description="CapR homology" evidence="1">
    <location>
        <begin position="84"/>
        <end position="141"/>
    </location>
</feature>
<feature type="domain" description="CapR homology" evidence="1">
    <location>
        <begin position="7"/>
        <end position="75"/>
    </location>
</feature>
<evidence type="ECO:0000259" key="1">
    <source>
        <dbReference type="Pfam" id="PF21817"/>
    </source>
</evidence>
<name>A0A1Z2R917_VIBCE</name>